<feature type="transmembrane region" description="Helical" evidence="1">
    <location>
        <begin position="26"/>
        <end position="46"/>
    </location>
</feature>
<dbReference type="STRING" id="108015.GA0061099_1008160"/>
<evidence type="ECO:0000313" key="2">
    <source>
        <dbReference type="EMBL" id="KRP90832.1"/>
    </source>
</evidence>
<evidence type="ECO:0000313" key="3">
    <source>
        <dbReference type="Proteomes" id="UP000051380"/>
    </source>
</evidence>
<dbReference type="AlphaFoldDB" id="A0A0R3BZJ0"/>
<keyword evidence="1" id="KW-1133">Transmembrane helix</keyword>
<feature type="transmembrane region" description="Helical" evidence="1">
    <location>
        <begin position="131"/>
        <end position="151"/>
    </location>
</feature>
<accession>A0A0R3BZJ0</accession>
<comment type="caution">
    <text evidence="2">The sequence shown here is derived from an EMBL/GenBank/DDBJ whole genome shotgun (WGS) entry which is preliminary data.</text>
</comment>
<name>A0A0R3BZJ0_9BRAD</name>
<evidence type="ECO:0000256" key="1">
    <source>
        <dbReference type="SAM" id="Phobius"/>
    </source>
</evidence>
<reference evidence="2 3" key="1">
    <citation type="submission" date="2015-09" db="EMBL/GenBank/DDBJ databases">
        <title>Draft Genome Sequence of the Strain BR 3267 (Bradyrhizobium yuanmingense) recommended as inoculant for cowpea in Brazil.</title>
        <authorList>
            <person name="Simoes-Araujo J.L."/>
            <person name="Zilli J.E."/>
        </authorList>
    </citation>
    <scope>NUCLEOTIDE SEQUENCE [LARGE SCALE GENOMIC DNA]</scope>
    <source>
        <strain evidence="2 3">BR3267</strain>
    </source>
</reference>
<keyword evidence="1" id="KW-0472">Membrane</keyword>
<organism evidence="2 3">
    <name type="scientific">Bradyrhizobium yuanmingense</name>
    <dbReference type="NCBI Taxonomy" id="108015"/>
    <lineage>
        <taxon>Bacteria</taxon>
        <taxon>Pseudomonadati</taxon>
        <taxon>Pseudomonadota</taxon>
        <taxon>Alphaproteobacteria</taxon>
        <taxon>Hyphomicrobiales</taxon>
        <taxon>Nitrobacteraceae</taxon>
        <taxon>Bradyrhizobium</taxon>
    </lineage>
</organism>
<protein>
    <submittedName>
        <fullName evidence="2">Uncharacterized protein</fullName>
    </submittedName>
</protein>
<feature type="transmembrane region" description="Helical" evidence="1">
    <location>
        <begin position="91"/>
        <end position="111"/>
    </location>
</feature>
<dbReference type="EMBL" id="LJYF01000034">
    <property type="protein sequence ID" value="KRP90832.1"/>
    <property type="molecule type" value="Genomic_DNA"/>
</dbReference>
<sequence>MEVLIALEPLRIVLTWSTSETWKRRLVRLAPFYLVIAAVVILRLTILGKSGHYAGQYGFMYDLSVIRNSLLEHLRAFPEGLSYAASHGTALLGHSVRTALTLVAIAGFALLSSRALWTPWVLEGRGSIRRVLVLLLLGAAIALLGAMPFALTGTYGAMTRGESRLLFASQVRHTDIGGYHCTNDSDVAPPRRYRGRTDRDLRTGDGARFKMAAV</sequence>
<gene>
    <name evidence="2" type="ORF">AOQ72_34270</name>
</gene>
<proteinExistence type="predicted"/>
<keyword evidence="1" id="KW-0812">Transmembrane</keyword>
<dbReference type="Proteomes" id="UP000051380">
    <property type="component" value="Unassembled WGS sequence"/>
</dbReference>